<feature type="domain" description="RagB/SusD" evidence="6">
    <location>
        <begin position="356"/>
        <end position="466"/>
    </location>
</feature>
<reference evidence="8 10" key="1">
    <citation type="submission" date="2018-10" db="EMBL/GenBank/DDBJ databases">
        <title>Genomic Encyclopedia of Archaeal and Bacterial Type Strains, Phase II (KMG-II): from individual species to whole genera.</title>
        <authorList>
            <person name="Goeker M."/>
        </authorList>
    </citation>
    <scope>NUCLEOTIDE SEQUENCE [LARGE SCALE GENOMIC DNA]</scope>
    <source>
        <strain evidence="8 10">DSM 19624</strain>
    </source>
</reference>
<keyword evidence="11" id="KW-1185">Reference proteome</keyword>
<feature type="domain" description="SusD-like N-terminal" evidence="7">
    <location>
        <begin position="28"/>
        <end position="230"/>
    </location>
</feature>
<dbReference type="InterPro" id="IPR033985">
    <property type="entry name" value="SusD-like_N"/>
</dbReference>
<accession>A0A497Y9N5</accession>
<comment type="similarity">
    <text evidence="2">Belongs to the SusD family.</text>
</comment>
<evidence type="ECO:0000256" key="3">
    <source>
        <dbReference type="ARBA" id="ARBA00022729"/>
    </source>
</evidence>
<dbReference type="Gene3D" id="1.25.40.390">
    <property type="match status" value="1"/>
</dbReference>
<dbReference type="InterPro" id="IPR012944">
    <property type="entry name" value="SusD_RagB_dom"/>
</dbReference>
<dbReference type="EMBL" id="SOPX01000002">
    <property type="protein sequence ID" value="TFB31522.1"/>
    <property type="molecule type" value="Genomic_DNA"/>
</dbReference>
<keyword evidence="3" id="KW-0732">Signal</keyword>
<dbReference type="Proteomes" id="UP000273898">
    <property type="component" value="Unassembled WGS sequence"/>
</dbReference>
<evidence type="ECO:0000259" key="6">
    <source>
        <dbReference type="Pfam" id="PF07980"/>
    </source>
</evidence>
<keyword evidence="5" id="KW-0998">Cell outer membrane</keyword>
<evidence type="ECO:0000259" key="7">
    <source>
        <dbReference type="Pfam" id="PF14322"/>
    </source>
</evidence>
<dbReference type="OrthoDB" id="1094477at2"/>
<evidence type="ECO:0000256" key="5">
    <source>
        <dbReference type="ARBA" id="ARBA00023237"/>
    </source>
</evidence>
<comment type="subcellular location">
    <subcellularLocation>
        <location evidence="1">Cell outer membrane</location>
    </subcellularLocation>
</comment>
<dbReference type="PROSITE" id="PS51257">
    <property type="entry name" value="PROKAR_LIPOPROTEIN"/>
    <property type="match status" value="1"/>
</dbReference>
<dbReference type="Pfam" id="PF07980">
    <property type="entry name" value="SusD_RagB"/>
    <property type="match status" value="1"/>
</dbReference>
<keyword evidence="4" id="KW-0472">Membrane</keyword>
<dbReference type="InterPro" id="IPR011990">
    <property type="entry name" value="TPR-like_helical_dom_sf"/>
</dbReference>
<dbReference type="AlphaFoldDB" id="A0A497Y9N5"/>
<gene>
    <name evidence="8" type="ORF">BCL90_0994</name>
    <name evidence="9" type="ORF">E3V97_13095</name>
</gene>
<evidence type="ECO:0000256" key="4">
    <source>
        <dbReference type="ARBA" id="ARBA00023136"/>
    </source>
</evidence>
<sequence>MKKPFFYNKSLFVIVLVASVLLGSCKKEFLDKKPVMANLIPESLADFEGLLNNFTVINNTQSFSMFCGDEYEYLSTSIWQSKDEPIRNSYNWNPTVYQTSLDWNNSYKTLLYANTIITGLNELAKTPANAAKYGDVKGQAYFLRAHTFFQIAQAFAMPYDPKNAAVTPGIPLPLEVNANNPLQRSSLAVTYAQILSDLETAKMSFSSESTTKPTLGSKVAALALLARVHLGMMNYDKAMESAREALKIKGTLLDYNNLDVNSNTPFEGGNPEVIYTTFHGDASVGYDFYALNYSDYGYTFKSKVSAKQMALYDKDDLRLKLCFFIRSANDPAKYIKALYQNIALRYVPFNGLATDEVYLILAECLARKREVEPALEILNMMATKRFPAGLAPVLSASTPEAALDLVLLERRRELLYRGARWFDVRRLNVEGANITLSREIDGVVYTLPPNDKRYAMPIPLDEITKSGISQN</sequence>
<evidence type="ECO:0000313" key="11">
    <source>
        <dbReference type="Proteomes" id="UP000297429"/>
    </source>
</evidence>
<dbReference type="SUPFAM" id="SSF48452">
    <property type="entry name" value="TPR-like"/>
    <property type="match status" value="1"/>
</dbReference>
<evidence type="ECO:0000313" key="8">
    <source>
        <dbReference type="EMBL" id="RLJ80243.1"/>
    </source>
</evidence>
<name>A0A497Y9N5_9SPHI</name>
<proteinExistence type="inferred from homology"/>
<comment type="caution">
    <text evidence="8">The sequence shown here is derived from an EMBL/GenBank/DDBJ whole genome shotgun (WGS) entry which is preliminary data.</text>
</comment>
<protein>
    <submittedName>
        <fullName evidence="9">RagB/SusD family nutrient uptake outer membrane protein</fullName>
    </submittedName>
    <submittedName>
        <fullName evidence="8">SusD-like starch-binding protein associating with outer membrane</fullName>
    </submittedName>
</protein>
<evidence type="ECO:0000256" key="2">
    <source>
        <dbReference type="ARBA" id="ARBA00006275"/>
    </source>
</evidence>
<evidence type="ECO:0000313" key="9">
    <source>
        <dbReference type="EMBL" id="TFB31522.1"/>
    </source>
</evidence>
<dbReference type="GO" id="GO:0009279">
    <property type="term" value="C:cell outer membrane"/>
    <property type="evidence" value="ECO:0007669"/>
    <property type="project" value="UniProtKB-SubCell"/>
</dbReference>
<dbReference type="Pfam" id="PF14322">
    <property type="entry name" value="SusD-like_3"/>
    <property type="match status" value="1"/>
</dbReference>
<dbReference type="EMBL" id="RCCK01000010">
    <property type="protein sequence ID" value="RLJ80243.1"/>
    <property type="molecule type" value="Genomic_DNA"/>
</dbReference>
<reference evidence="9 11" key="2">
    <citation type="submission" date="2019-03" db="EMBL/GenBank/DDBJ databases">
        <authorList>
            <person name="He R.-H."/>
        </authorList>
    </citation>
    <scope>NUCLEOTIDE SEQUENCE [LARGE SCALE GENOMIC DNA]</scope>
    <source>
        <strain evidence="9 11">DSM 19624</strain>
    </source>
</reference>
<dbReference type="Proteomes" id="UP000297429">
    <property type="component" value="Unassembled WGS sequence"/>
</dbReference>
<organism evidence="8 10">
    <name type="scientific">Pedobacter alluvionis</name>
    <dbReference type="NCBI Taxonomy" id="475253"/>
    <lineage>
        <taxon>Bacteria</taxon>
        <taxon>Pseudomonadati</taxon>
        <taxon>Bacteroidota</taxon>
        <taxon>Sphingobacteriia</taxon>
        <taxon>Sphingobacteriales</taxon>
        <taxon>Sphingobacteriaceae</taxon>
        <taxon>Pedobacter</taxon>
    </lineage>
</organism>
<evidence type="ECO:0000313" key="10">
    <source>
        <dbReference type="Proteomes" id="UP000273898"/>
    </source>
</evidence>
<dbReference type="RefSeq" id="WP_121282851.1">
    <property type="nucleotide sequence ID" value="NZ_RCCK01000010.1"/>
</dbReference>
<evidence type="ECO:0000256" key="1">
    <source>
        <dbReference type="ARBA" id="ARBA00004442"/>
    </source>
</evidence>